<dbReference type="PANTHER" id="PTHR21013:SF10">
    <property type="entry name" value="ATP SYNTHASE MITOCHONDRIAL F1 COMPLEX ASSEMBLY FACTOR 2"/>
    <property type="match status" value="1"/>
</dbReference>
<evidence type="ECO:0000256" key="1">
    <source>
        <dbReference type="ARBA" id="ARBA00008231"/>
    </source>
</evidence>
<keyword evidence="3" id="KW-0143">Chaperone</keyword>
<reference evidence="4 5" key="1">
    <citation type="journal article" date="2013" name="J. Microbiol. Biotechnol.">
        <title>Novosphingobium ginsenosidimutans sp. nov., with the ability to convert ginsenoside.</title>
        <authorList>
            <person name="Kim J.K."/>
            <person name="He D."/>
            <person name="Liu Q.M."/>
            <person name="Park H.Y."/>
            <person name="Jung M.S."/>
            <person name="Yoon M.H."/>
            <person name="Kim S.C."/>
            <person name="Im W.T."/>
        </authorList>
    </citation>
    <scope>NUCLEOTIDE SEQUENCE [LARGE SCALE GENOMIC DNA]</scope>
    <source>
        <strain evidence="4 5">FW-6</strain>
    </source>
</reference>
<dbReference type="InterPro" id="IPR011419">
    <property type="entry name" value="ATP12_ATP_synth-F1-assembly"/>
</dbReference>
<accession>A0A5B8S1H7</accession>
<dbReference type="Gene3D" id="3.30.2180.10">
    <property type="entry name" value="ATP12-like"/>
    <property type="match status" value="1"/>
</dbReference>
<dbReference type="GO" id="GO:0043461">
    <property type="term" value="P:proton-transporting ATP synthase complex assembly"/>
    <property type="evidence" value="ECO:0007669"/>
    <property type="project" value="InterPro"/>
</dbReference>
<evidence type="ECO:0000256" key="2">
    <source>
        <dbReference type="ARBA" id="ARBA00022946"/>
    </source>
</evidence>
<dbReference type="Gene3D" id="1.10.3580.10">
    <property type="entry name" value="ATP12 ATPase"/>
    <property type="match status" value="1"/>
</dbReference>
<dbReference type="RefSeq" id="WP_147088955.1">
    <property type="nucleotide sequence ID" value="NZ_BAABJD010000002.1"/>
</dbReference>
<evidence type="ECO:0000256" key="3">
    <source>
        <dbReference type="ARBA" id="ARBA00023186"/>
    </source>
</evidence>
<dbReference type="Proteomes" id="UP000321172">
    <property type="component" value="Chromosome"/>
</dbReference>
<dbReference type="AlphaFoldDB" id="A0A5B8S1H7"/>
<evidence type="ECO:0000313" key="5">
    <source>
        <dbReference type="Proteomes" id="UP000321172"/>
    </source>
</evidence>
<keyword evidence="2" id="KW-0809">Transit peptide</keyword>
<dbReference type="OrthoDB" id="9797825at2"/>
<dbReference type="EMBL" id="CP042345">
    <property type="protein sequence ID" value="QEA14974.1"/>
    <property type="molecule type" value="Genomic_DNA"/>
</dbReference>
<dbReference type="Pfam" id="PF07542">
    <property type="entry name" value="ATP12"/>
    <property type="match status" value="1"/>
</dbReference>
<dbReference type="InterPro" id="IPR042272">
    <property type="entry name" value="ATP12_ATP_synth-F1-assembly_N"/>
</dbReference>
<organism evidence="4 5">
    <name type="scientific">Novosphingobium ginsenosidimutans</name>
    <dbReference type="NCBI Taxonomy" id="1176536"/>
    <lineage>
        <taxon>Bacteria</taxon>
        <taxon>Pseudomonadati</taxon>
        <taxon>Pseudomonadota</taxon>
        <taxon>Alphaproteobacteria</taxon>
        <taxon>Sphingomonadales</taxon>
        <taxon>Sphingomonadaceae</taxon>
        <taxon>Novosphingobium</taxon>
    </lineage>
</organism>
<dbReference type="InterPro" id="IPR023335">
    <property type="entry name" value="ATP12_ortho_dom_sf"/>
</dbReference>
<dbReference type="PANTHER" id="PTHR21013">
    <property type="entry name" value="ATP SYNTHASE MITOCHONDRIAL F1 COMPLEX ASSEMBLY FACTOR 2/ATP12 PROTEIN, MITOCHONDRIAL PRECURSOR"/>
    <property type="match status" value="1"/>
</dbReference>
<comment type="similarity">
    <text evidence="1">Belongs to the ATP12 family.</text>
</comment>
<evidence type="ECO:0000313" key="4">
    <source>
        <dbReference type="EMBL" id="QEA14974.1"/>
    </source>
</evidence>
<protein>
    <submittedName>
        <fullName evidence="4">Molecular chaperone</fullName>
    </submittedName>
</protein>
<proteinExistence type="inferred from homology"/>
<gene>
    <name evidence="4" type="ORF">FRF71_01835</name>
</gene>
<sequence length="233" mass="24840">MKRFYKDAKAAAVAGGWQVQLDGRGVKTAGGNQQVVPSEALAAALAAEWAAQEETIVPASFVLRDMADYAIDVVATDAAAVRTTLLGFAETDTLCYRADPGEALYRRQLERWEPLLAAAEAGYGVRFERISGVIHRAQPPETLARLAQRLEGVDPLALAALNTLTSLAASLVIGLAALEPGADAGALWIAAELEEEWQAEQWGRDAEAEERRARRAAAFANAVRFAALARPGA</sequence>
<dbReference type="SUPFAM" id="SSF160909">
    <property type="entry name" value="ATP12-like"/>
    <property type="match status" value="1"/>
</dbReference>
<name>A0A5B8S1H7_9SPHN</name>
<dbReference type="KEGG" id="ngf:FRF71_01835"/>
<keyword evidence="5" id="KW-1185">Reference proteome</keyword>